<dbReference type="InterPro" id="IPR020904">
    <property type="entry name" value="Sc_DH/Rdtase_CS"/>
</dbReference>
<dbReference type="InterPro" id="IPR057326">
    <property type="entry name" value="KR_dom"/>
</dbReference>
<dbReference type="Pfam" id="PF13561">
    <property type="entry name" value="adh_short_C2"/>
    <property type="match status" value="1"/>
</dbReference>
<dbReference type="PROSITE" id="PS00061">
    <property type="entry name" value="ADH_SHORT"/>
    <property type="match status" value="1"/>
</dbReference>
<gene>
    <name evidence="4" type="ORF">NOF53_18070</name>
</gene>
<accession>A0ABT1QFL3</accession>
<comment type="caution">
    <text evidence="4">The sequence shown here is derived from an EMBL/GenBank/DDBJ whole genome shotgun (WGS) entry which is preliminary data.</text>
</comment>
<name>A0ABT1QFL3_9NOCA</name>
<keyword evidence="5" id="KW-1185">Reference proteome</keyword>
<evidence type="ECO:0000313" key="5">
    <source>
        <dbReference type="Proteomes" id="UP001524501"/>
    </source>
</evidence>
<dbReference type="InterPro" id="IPR036291">
    <property type="entry name" value="NAD(P)-bd_dom_sf"/>
</dbReference>
<proteinExistence type="inferred from homology"/>
<dbReference type="InterPro" id="IPR002347">
    <property type="entry name" value="SDR_fam"/>
</dbReference>
<evidence type="ECO:0000313" key="4">
    <source>
        <dbReference type="EMBL" id="MCQ4121046.1"/>
    </source>
</evidence>
<evidence type="ECO:0000259" key="3">
    <source>
        <dbReference type="SMART" id="SM00822"/>
    </source>
</evidence>
<dbReference type="PRINTS" id="PR00081">
    <property type="entry name" value="GDHRDH"/>
</dbReference>
<dbReference type="SUPFAM" id="SSF51735">
    <property type="entry name" value="NAD(P)-binding Rossmann-fold domains"/>
    <property type="match status" value="1"/>
</dbReference>
<organism evidence="4 5">
    <name type="scientific">Rhodococcus tibetensis</name>
    <dbReference type="NCBI Taxonomy" id="2965064"/>
    <lineage>
        <taxon>Bacteria</taxon>
        <taxon>Bacillati</taxon>
        <taxon>Actinomycetota</taxon>
        <taxon>Actinomycetes</taxon>
        <taxon>Mycobacteriales</taxon>
        <taxon>Nocardiaceae</taxon>
        <taxon>Rhodococcus</taxon>
    </lineage>
</organism>
<evidence type="ECO:0000256" key="1">
    <source>
        <dbReference type="ARBA" id="ARBA00006484"/>
    </source>
</evidence>
<dbReference type="PANTHER" id="PTHR42760">
    <property type="entry name" value="SHORT-CHAIN DEHYDROGENASES/REDUCTASES FAMILY MEMBER"/>
    <property type="match status" value="1"/>
</dbReference>
<dbReference type="CDD" id="cd05233">
    <property type="entry name" value="SDR_c"/>
    <property type="match status" value="1"/>
</dbReference>
<dbReference type="PANTHER" id="PTHR42760:SF133">
    <property type="entry name" value="3-OXOACYL-[ACYL-CARRIER-PROTEIN] REDUCTASE"/>
    <property type="match status" value="1"/>
</dbReference>
<feature type="domain" description="Ketoreductase" evidence="3">
    <location>
        <begin position="5"/>
        <end position="167"/>
    </location>
</feature>
<sequence>MSTPKTWLVTGGSRGIGRAVVENATARGDRVAVFARKPATVQWTHPEKVVEIPTDISDAASLGLAVDTVFETFGSLDVVVNAAGVHRGGRIDDLSRAHWDEVLATNLTGAFELARTVVPRLEDGAAVINVGAVVGFRGFPGDVAYGAAKAGLSGLTQVLAVELAPRGIRVNLVIPGVVDTDMTSALTGRARERLVAAIPMGRTGRAEEIAQVIVGVADSTYMTGSIVATDGGLMSSFSSRS</sequence>
<dbReference type="EMBL" id="JANFQF010000015">
    <property type="protein sequence ID" value="MCQ4121046.1"/>
    <property type="molecule type" value="Genomic_DNA"/>
</dbReference>
<comment type="similarity">
    <text evidence="1">Belongs to the short-chain dehydrogenases/reductases (SDR) family.</text>
</comment>
<dbReference type="PRINTS" id="PR00080">
    <property type="entry name" value="SDRFAMILY"/>
</dbReference>
<dbReference type="SMART" id="SM00822">
    <property type="entry name" value="PKS_KR"/>
    <property type="match status" value="1"/>
</dbReference>
<protein>
    <submittedName>
        <fullName evidence="4">SDR family oxidoreductase</fullName>
    </submittedName>
</protein>
<keyword evidence="2" id="KW-0560">Oxidoreductase</keyword>
<dbReference type="Proteomes" id="UP001524501">
    <property type="component" value="Unassembled WGS sequence"/>
</dbReference>
<dbReference type="RefSeq" id="WP_255971192.1">
    <property type="nucleotide sequence ID" value="NZ_JANFQF010000015.1"/>
</dbReference>
<dbReference type="Gene3D" id="3.40.50.720">
    <property type="entry name" value="NAD(P)-binding Rossmann-like Domain"/>
    <property type="match status" value="1"/>
</dbReference>
<evidence type="ECO:0000256" key="2">
    <source>
        <dbReference type="ARBA" id="ARBA00023002"/>
    </source>
</evidence>
<reference evidence="4 5" key="1">
    <citation type="submission" date="2022-07" db="EMBL/GenBank/DDBJ databases">
        <title>Degradation activity of malathion, p-nitrophenol and potential low-temperature adaptation strategy of Rhodococcus sp. FXJ9.536.</title>
        <authorList>
            <person name="Huang J."/>
            <person name="Huang Y."/>
        </authorList>
    </citation>
    <scope>NUCLEOTIDE SEQUENCE [LARGE SCALE GENOMIC DNA]</scope>
    <source>
        <strain evidence="4 5">FXJ9.536</strain>
    </source>
</reference>